<dbReference type="Proteomes" id="UP001172101">
    <property type="component" value="Unassembled WGS sequence"/>
</dbReference>
<protein>
    <submittedName>
        <fullName evidence="2">Uncharacterized protein</fullName>
    </submittedName>
</protein>
<dbReference type="RefSeq" id="XP_060292607.1">
    <property type="nucleotide sequence ID" value="XM_060440268.1"/>
</dbReference>
<comment type="caution">
    <text evidence="2">The sequence shown here is derived from an EMBL/GenBank/DDBJ whole genome shotgun (WGS) entry which is preliminary data.</text>
</comment>
<evidence type="ECO:0000313" key="2">
    <source>
        <dbReference type="EMBL" id="KAK0709303.1"/>
    </source>
</evidence>
<gene>
    <name evidence="2" type="ORF">B0T26DRAFT_678744</name>
</gene>
<dbReference type="EMBL" id="JAUIRO010000006">
    <property type="protein sequence ID" value="KAK0709303.1"/>
    <property type="molecule type" value="Genomic_DNA"/>
</dbReference>
<reference evidence="2" key="1">
    <citation type="submission" date="2023-06" db="EMBL/GenBank/DDBJ databases">
        <title>Genome-scale phylogeny and comparative genomics of the fungal order Sordariales.</title>
        <authorList>
            <consortium name="Lawrence Berkeley National Laboratory"/>
            <person name="Hensen N."/>
            <person name="Bonometti L."/>
            <person name="Westerberg I."/>
            <person name="Brannstrom I.O."/>
            <person name="Guillou S."/>
            <person name="Cros-Aarteil S."/>
            <person name="Calhoun S."/>
            <person name="Haridas S."/>
            <person name="Kuo A."/>
            <person name="Mondo S."/>
            <person name="Pangilinan J."/>
            <person name="Riley R."/>
            <person name="LaButti K."/>
            <person name="Andreopoulos B."/>
            <person name="Lipzen A."/>
            <person name="Chen C."/>
            <person name="Yanf M."/>
            <person name="Daum C."/>
            <person name="Ng V."/>
            <person name="Clum A."/>
            <person name="Steindorff A."/>
            <person name="Ohm R."/>
            <person name="Martin F."/>
            <person name="Silar P."/>
            <person name="Natvig D."/>
            <person name="Lalanne C."/>
            <person name="Gautier V."/>
            <person name="Ament-velasquez S.L."/>
            <person name="Kruys A."/>
            <person name="Hutchinson M.I."/>
            <person name="Powell A.J."/>
            <person name="Barry K."/>
            <person name="Miller A.N."/>
            <person name="Grigoriev I.V."/>
            <person name="Debuchy R."/>
            <person name="Gladieux P."/>
            <person name="Thoren M.H."/>
            <person name="Johannesson H."/>
        </authorList>
    </citation>
    <scope>NUCLEOTIDE SEQUENCE</scope>
    <source>
        <strain evidence="2">SMH2392-1A</strain>
    </source>
</reference>
<dbReference type="GeneID" id="85323538"/>
<sequence length="255" mass="27680">MHSRGLRQRAKRFLRQTVLWGKAALPVGAGAGAHGNGDINTNNSGNIDSNAHNQNNGNPDGKARARNSGNADINSNAAAGRPTPATTKWQAGTMTEQHNNSHLAQRSGKNLAHGDQIAGDNDDDSENWTIENNDDRTLQHPDSYYDQGGKQTPGHTGAKDAIALAVLAPEKTLRIVHGEDYEYDDDYVPVTRRQAREETGEEAAREYVPRLIKVPPTPLKRSSSLYATASRSAIFVAVMTPGGLETIFEEDDDEE</sequence>
<organism evidence="2 3">
    <name type="scientific">Lasiosphaeria miniovina</name>
    <dbReference type="NCBI Taxonomy" id="1954250"/>
    <lineage>
        <taxon>Eukaryota</taxon>
        <taxon>Fungi</taxon>
        <taxon>Dikarya</taxon>
        <taxon>Ascomycota</taxon>
        <taxon>Pezizomycotina</taxon>
        <taxon>Sordariomycetes</taxon>
        <taxon>Sordariomycetidae</taxon>
        <taxon>Sordariales</taxon>
        <taxon>Lasiosphaeriaceae</taxon>
        <taxon>Lasiosphaeria</taxon>
    </lineage>
</organism>
<dbReference type="AlphaFoldDB" id="A0AA40A529"/>
<feature type="region of interest" description="Disordered" evidence="1">
    <location>
        <begin position="29"/>
        <end position="141"/>
    </location>
</feature>
<keyword evidence="3" id="KW-1185">Reference proteome</keyword>
<evidence type="ECO:0000256" key="1">
    <source>
        <dbReference type="SAM" id="MobiDB-lite"/>
    </source>
</evidence>
<accession>A0AA40A529</accession>
<feature type="compositionally biased region" description="Polar residues" evidence="1">
    <location>
        <begin position="67"/>
        <end position="77"/>
    </location>
</feature>
<feature type="compositionally biased region" description="Polar residues" evidence="1">
    <location>
        <begin position="84"/>
        <end position="108"/>
    </location>
</feature>
<proteinExistence type="predicted"/>
<name>A0AA40A529_9PEZI</name>
<feature type="compositionally biased region" description="Polar residues" evidence="1">
    <location>
        <begin position="38"/>
        <end position="58"/>
    </location>
</feature>
<evidence type="ECO:0000313" key="3">
    <source>
        <dbReference type="Proteomes" id="UP001172101"/>
    </source>
</evidence>